<dbReference type="Proteomes" id="UP000824469">
    <property type="component" value="Unassembled WGS sequence"/>
</dbReference>
<name>A0AA38FG28_TAXCH</name>
<accession>A0AA38FG28</accession>
<gene>
    <name evidence="1" type="ORF">KI387_012478</name>
</gene>
<dbReference type="EMBL" id="JAHRHJ020000009">
    <property type="protein sequence ID" value="KAH9300895.1"/>
    <property type="molecule type" value="Genomic_DNA"/>
</dbReference>
<proteinExistence type="predicted"/>
<feature type="non-terminal residue" evidence="1">
    <location>
        <position position="1"/>
    </location>
</feature>
<sequence>KIEEARGKSKDRARSKSKSKIVYGIVERSGHAKKDCWELQDKKKQQEENKEVNVVMGT</sequence>
<evidence type="ECO:0000313" key="2">
    <source>
        <dbReference type="Proteomes" id="UP000824469"/>
    </source>
</evidence>
<organism evidence="1 2">
    <name type="scientific">Taxus chinensis</name>
    <name type="common">Chinese yew</name>
    <name type="synonym">Taxus wallichiana var. chinensis</name>
    <dbReference type="NCBI Taxonomy" id="29808"/>
    <lineage>
        <taxon>Eukaryota</taxon>
        <taxon>Viridiplantae</taxon>
        <taxon>Streptophyta</taxon>
        <taxon>Embryophyta</taxon>
        <taxon>Tracheophyta</taxon>
        <taxon>Spermatophyta</taxon>
        <taxon>Pinopsida</taxon>
        <taxon>Pinidae</taxon>
        <taxon>Conifers II</taxon>
        <taxon>Cupressales</taxon>
        <taxon>Taxaceae</taxon>
        <taxon>Taxus</taxon>
    </lineage>
</organism>
<keyword evidence="2" id="KW-1185">Reference proteome</keyword>
<dbReference type="AlphaFoldDB" id="A0AA38FG28"/>
<protein>
    <submittedName>
        <fullName evidence="1">Uncharacterized protein</fullName>
    </submittedName>
</protein>
<comment type="caution">
    <text evidence="1">The sequence shown here is derived from an EMBL/GenBank/DDBJ whole genome shotgun (WGS) entry which is preliminary data.</text>
</comment>
<evidence type="ECO:0000313" key="1">
    <source>
        <dbReference type="EMBL" id="KAH9300895.1"/>
    </source>
</evidence>
<reference evidence="1 2" key="1">
    <citation type="journal article" date="2021" name="Nat. Plants">
        <title>The Taxus genome provides insights into paclitaxel biosynthesis.</title>
        <authorList>
            <person name="Xiong X."/>
            <person name="Gou J."/>
            <person name="Liao Q."/>
            <person name="Li Y."/>
            <person name="Zhou Q."/>
            <person name="Bi G."/>
            <person name="Li C."/>
            <person name="Du R."/>
            <person name="Wang X."/>
            <person name="Sun T."/>
            <person name="Guo L."/>
            <person name="Liang H."/>
            <person name="Lu P."/>
            <person name="Wu Y."/>
            <person name="Zhang Z."/>
            <person name="Ro D.K."/>
            <person name="Shang Y."/>
            <person name="Huang S."/>
            <person name="Yan J."/>
        </authorList>
    </citation>
    <scope>NUCLEOTIDE SEQUENCE [LARGE SCALE GENOMIC DNA]</scope>
    <source>
        <strain evidence="1">Ta-2019</strain>
    </source>
</reference>
<feature type="non-terminal residue" evidence="1">
    <location>
        <position position="58"/>
    </location>
</feature>